<protein>
    <submittedName>
        <fullName evidence="3">Acyl-CoA synthetase</fullName>
    </submittedName>
</protein>
<dbReference type="AlphaFoldDB" id="A0A974NZ35"/>
<dbReference type="PROSITE" id="PS00455">
    <property type="entry name" value="AMP_BINDING"/>
    <property type="match status" value="1"/>
</dbReference>
<reference evidence="3" key="1">
    <citation type="submission" date="2021-01" db="EMBL/GenBank/DDBJ databases">
        <title>Enterococcus.</title>
        <authorList>
            <person name="Du X."/>
            <person name="Wang N."/>
        </authorList>
    </citation>
    <scope>NUCLEOTIDE SEQUENCE [LARGE SCALE GENOMIC DNA]</scope>
    <source>
        <strain evidence="3">T90-2</strain>
    </source>
</reference>
<name>A0A974NZ35_ENTFL</name>
<dbReference type="SUPFAM" id="SSF56801">
    <property type="entry name" value="Acetyl-CoA synthetase-like"/>
    <property type="match status" value="1"/>
</dbReference>
<dbReference type="InterPro" id="IPR042099">
    <property type="entry name" value="ANL_N_sf"/>
</dbReference>
<organism evidence="3">
    <name type="scientific">Enterococcus faecalis</name>
    <name type="common">Streptococcus faecalis</name>
    <dbReference type="NCBI Taxonomy" id="1351"/>
    <lineage>
        <taxon>Bacteria</taxon>
        <taxon>Bacillati</taxon>
        <taxon>Bacillota</taxon>
        <taxon>Bacilli</taxon>
        <taxon>Lactobacillales</taxon>
        <taxon>Enterococcaceae</taxon>
        <taxon>Enterococcus</taxon>
    </lineage>
</organism>
<keyword evidence="1" id="KW-1133">Transmembrane helix</keyword>
<keyword evidence="1" id="KW-0812">Transmembrane</keyword>
<evidence type="ECO:0000313" key="3">
    <source>
        <dbReference type="EMBL" id="QQV79635.1"/>
    </source>
</evidence>
<dbReference type="Pfam" id="PF00501">
    <property type="entry name" value="AMP-binding"/>
    <property type="match status" value="1"/>
</dbReference>
<feature type="transmembrane region" description="Helical" evidence="1">
    <location>
        <begin position="86"/>
        <end position="112"/>
    </location>
</feature>
<accession>A0A974NZ35</accession>
<evidence type="ECO:0000256" key="1">
    <source>
        <dbReference type="SAM" id="Phobius"/>
    </source>
</evidence>
<keyword evidence="1" id="KW-0472">Membrane</keyword>
<sequence length="166" mass="19323">MTAEKVQAVRNSSANKNFRLLLFLEADATEVPQDELTKDEIAYMTHTSGTTGIPKLICHSNHSMGWRTKWQKPFFYKKIAEKEISWLFIFRQFILVFNIGVSSLMAMGFPMMPLAKCFERKKVAEMFSTYQPIAVETHPNNFVQWVRLTKEKPEAFASVHYYHSTF</sequence>
<proteinExistence type="predicted"/>
<dbReference type="EMBL" id="CP068242">
    <property type="protein sequence ID" value="QQV79635.1"/>
    <property type="molecule type" value="Genomic_DNA"/>
</dbReference>
<feature type="domain" description="AMP-dependent synthetase/ligase" evidence="2">
    <location>
        <begin position="24"/>
        <end position="152"/>
    </location>
</feature>
<dbReference type="InterPro" id="IPR000873">
    <property type="entry name" value="AMP-dep_synth/lig_dom"/>
</dbReference>
<evidence type="ECO:0000259" key="2">
    <source>
        <dbReference type="Pfam" id="PF00501"/>
    </source>
</evidence>
<dbReference type="InterPro" id="IPR020845">
    <property type="entry name" value="AMP-binding_CS"/>
</dbReference>
<gene>
    <name evidence="3" type="ORF">JG559_03620</name>
</gene>
<dbReference type="Gene3D" id="3.40.50.12780">
    <property type="entry name" value="N-terminal domain of ligase-like"/>
    <property type="match status" value="1"/>
</dbReference>